<accession>A0A967AWM3</accession>
<dbReference type="AlphaFoldDB" id="A0A967AWM3"/>
<evidence type="ECO:0000313" key="1">
    <source>
        <dbReference type="EMBL" id="NHN54314.1"/>
    </source>
</evidence>
<comment type="caution">
    <text evidence="1">The sequence shown here is derived from an EMBL/GenBank/DDBJ whole genome shotgun (WGS) entry which is preliminary data.</text>
</comment>
<sequence>MQEPPRYWESASSPTPAVQVWGWSDTSPDDARSVAAQRLSRMRELILSGKRPAERYYDRAPLREPVLHRLVVEGELVGLVTRNRYGAHVLATERVVVADVDLSPQHRGLFRKTKEPDPGPAIERIRRFANTNPGWGVRTYRTAAGLRVLITGSGLTPSSPATTSVLTSLQTDPVYLRLCGAYDCFRARLTPKPWRLTRSFPRYPGWPARDERALAAWIDRYERERQEFAGCHLLAVQGPPPDAVSGAVLELHDLATRADSQAPLA</sequence>
<dbReference type="Proteomes" id="UP000744769">
    <property type="component" value="Unassembled WGS sequence"/>
</dbReference>
<dbReference type="EMBL" id="JAAOIV010000001">
    <property type="protein sequence ID" value="NHN54314.1"/>
    <property type="molecule type" value="Genomic_DNA"/>
</dbReference>
<evidence type="ECO:0000313" key="2">
    <source>
        <dbReference type="Proteomes" id="UP000744769"/>
    </source>
</evidence>
<proteinExistence type="predicted"/>
<keyword evidence="2" id="KW-1185">Reference proteome</keyword>
<name>A0A967AWM3_9MICO</name>
<reference evidence="1" key="1">
    <citation type="submission" date="2020-03" db="EMBL/GenBank/DDBJ databases">
        <title>Draft sequencing of Calidifontibacter sp. DB0510.</title>
        <authorList>
            <person name="Kim D.-U."/>
        </authorList>
    </citation>
    <scope>NUCLEOTIDE SEQUENCE</scope>
    <source>
        <strain evidence="1">DB0510</strain>
    </source>
</reference>
<organism evidence="1 2">
    <name type="scientific">Metallococcus carri</name>
    <dbReference type="NCBI Taxonomy" id="1656884"/>
    <lineage>
        <taxon>Bacteria</taxon>
        <taxon>Bacillati</taxon>
        <taxon>Actinomycetota</taxon>
        <taxon>Actinomycetes</taxon>
        <taxon>Micrococcales</taxon>
        <taxon>Dermacoccaceae</taxon>
        <taxon>Metallococcus</taxon>
    </lineage>
</organism>
<gene>
    <name evidence="1" type="ORF">G9U51_00755</name>
</gene>
<dbReference type="RefSeq" id="WP_166191765.1">
    <property type="nucleotide sequence ID" value="NZ_JAAOIV010000001.1"/>
</dbReference>
<protein>
    <submittedName>
        <fullName evidence="1">Uncharacterized protein</fullName>
    </submittedName>
</protein>